<organism evidence="1 2">
    <name type="scientific">Thermoflavifilum aggregans</name>
    <dbReference type="NCBI Taxonomy" id="454188"/>
    <lineage>
        <taxon>Bacteria</taxon>
        <taxon>Pseudomonadati</taxon>
        <taxon>Bacteroidota</taxon>
        <taxon>Chitinophagia</taxon>
        <taxon>Chitinophagales</taxon>
        <taxon>Chitinophagaceae</taxon>
        <taxon>Thermoflavifilum</taxon>
    </lineage>
</organism>
<evidence type="ECO:0000313" key="2">
    <source>
        <dbReference type="Proteomes" id="UP000230000"/>
    </source>
</evidence>
<keyword evidence="2" id="KW-1185">Reference proteome</keyword>
<name>A0A2M9CT35_9BACT</name>
<dbReference type="RefSeq" id="WP_100313742.1">
    <property type="nucleotide sequence ID" value="NZ_PGFG01000001.1"/>
</dbReference>
<sequence length="498" mass="57689">MATHSAAEPLWKYQHLAWRAGFGIDRQTLLQWQSKSVKHVVKTLLRQHSSTPTMLQTEEGRQLREQLPSLSRRFLQLTADEKKQLQKLQREGVKNLNLAWLQEMSTTPDFLREKMVLFWHGHFACRVPNVLHNEQMLQVIRENALGNFGTLLVAVSKSPAMLQFLNNQQNRKQHPNENFAREVMELFTMGRGHYTEQDVKEGARAFTGWGFNAAGDFVFRKNLHDDGVKQFLGKTGRFTGDDILQILLEQRATSYHVTEKLYRFLVNDEPDAHQVQILADHFYDSGYDIPALLERIFTSEHFYEPQNIGARIKSPVELMVGMQRMISVTYPNPNIWLLFQRSLEQVLFYPPNVGGWPGGKSWIDSSSLMLRLRLPQVLYAGSVWNIRPKAMPDEIMDEDLQMQPATGSAEEQQRVRDYIMHAIGSRMQATVQWDDYLQQFHDVAEAQLGVEIAQLLFVNTPQHVDMNRLSEYVDHSSRERFIQSLTIQLMSTPEYQVC</sequence>
<gene>
    <name evidence="1" type="ORF">BXY57_0655</name>
</gene>
<protein>
    <submittedName>
        <fullName evidence="1">Uncharacterized protein (DUF1800 family)</fullName>
    </submittedName>
</protein>
<comment type="caution">
    <text evidence="1">The sequence shown here is derived from an EMBL/GenBank/DDBJ whole genome shotgun (WGS) entry which is preliminary data.</text>
</comment>
<evidence type="ECO:0000313" key="1">
    <source>
        <dbReference type="EMBL" id="PJJ75086.1"/>
    </source>
</evidence>
<dbReference type="EMBL" id="PGFG01000001">
    <property type="protein sequence ID" value="PJJ75086.1"/>
    <property type="molecule type" value="Genomic_DNA"/>
</dbReference>
<dbReference type="AlphaFoldDB" id="A0A2M9CT35"/>
<reference evidence="1 2" key="1">
    <citation type="submission" date="2017-11" db="EMBL/GenBank/DDBJ databases">
        <title>Genomic Encyclopedia of Archaeal and Bacterial Type Strains, Phase II (KMG-II): From Individual Species to Whole Genera.</title>
        <authorList>
            <person name="Goeker M."/>
        </authorList>
    </citation>
    <scope>NUCLEOTIDE SEQUENCE [LARGE SCALE GENOMIC DNA]</scope>
    <source>
        <strain evidence="1 2">DSM 27268</strain>
    </source>
</reference>
<proteinExistence type="predicted"/>
<dbReference type="Proteomes" id="UP000230000">
    <property type="component" value="Unassembled WGS sequence"/>
</dbReference>
<accession>A0A2M9CT35</accession>
<dbReference type="Pfam" id="PF08811">
    <property type="entry name" value="DUF1800"/>
    <property type="match status" value="1"/>
</dbReference>
<dbReference type="OrthoDB" id="9772295at2"/>
<dbReference type="InterPro" id="IPR014917">
    <property type="entry name" value="DUF1800"/>
</dbReference>